<dbReference type="PROSITE" id="PS51157">
    <property type="entry name" value="ZF_UBR"/>
    <property type="match status" value="1"/>
</dbReference>
<evidence type="ECO:0000256" key="7">
    <source>
        <dbReference type="ARBA" id="ARBA00046341"/>
    </source>
</evidence>
<evidence type="ECO:0000256" key="4">
    <source>
        <dbReference type="ARBA" id="ARBA00022771"/>
    </source>
</evidence>
<comment type="pathway">
    <text evidence="9">Protein modification; protein ubiquitination.</text>
</comment>
<keyword evidence="2 9" id="KW-0808">Transferase</keyword>
<dbReference type="InterPro" id="IPR044046">
    <property type="entry name" value="E3_ligase_UBR-like_C"/>
</dbReference>
<evidence type="ECO:0000256" key="6">
    <source>
        <dbReference type="ARBA" id="ARBA00022833"/>
    </source>
</evidence>
<evidence type="ECO:0000313" key="11">
    <source>
        <dbReference type="EMBL" id="VUG19454.1"/>
    </source>
</evidence>
<evidence type="ECO:0000313" key="12">
    <source>
        <dbReference type="Proteomes" id="UP000478008"/>
    </source>
</evidence>
<evidence type="ECO:0000256" key="9">
    <source>
        <dbReference type="RuleBase" id="RU366018"/>
    </source>
</evidence>
<dbReference type="Proteomes" id="UP000478008">
    <property type="component" value="Unassembled WGS sequence"/>
</dbReference>
<keyword evidence="5 9" id="KW-0833">Ubl conjugation pathway</keyword>
<sequence length="1885" mass="216460">MDDQQESSKALFREYLAELPRKCNFKLTPEVLKQIYSTIGTFMLLTEADLDPQDNNHYHVGRPCVRKFLKGETCYRCLTCGYDETCALCSYCFQPERHIGHQVHKSIIQRDNAGCCDCGDPEAYANPRCDYYNGIGLSKDNHKLQPPSPEYIENFSDMLSILLDYVIDVLSQSISCLVSPVTVEEVQKLSDASSLDQSTYGTSDPNSMQYALVVYNDLMHQYRDAVQRVRFATGKVPEFAKMIVERCQIHGRAIVMISDHISLLLKRQKILTTTGLTACIRSTRDIFRETMCDGIIRWLLKLSQSTIIKGSTELRNCFSRVFMRPHHDGCANQPLPVYKNGVLLSPAQLKYVPFQNEYMPPELVWSIPDDIKKECRYEDLAFVLPREGDGSYTFSASRFQFILFYDIRLCRLSRLRLHDMLVLMLVNNLRYKMLTTAQFLDIYDDLLTLFLSFDREPECSIMPTLTTQLFTCPSSCTAILRHGDVYKMIRSVDNYLRFGATSTSVRSPFALNKDGLLVSSLRNRKWGHMFMDLNYIITRNPDLLSIVYFLQCFPKIVHMFSLLQSRPMLKREAAKHVEYEFTDYGIFFNAASVVAHFGESIGKVFNRLDEAHLRLRNGGFISDMLYSPLIDKMVEISFLPHQNFFNSNSKTLGMVIEEREAPIKFINISCDDGTIRRYVDFDVLSGKVSFIHPLHSTLAWIMETDQSLNSPTMMGRVMQLINDITFKQVPSAHDGDGVKGLFDIPLRTLVWMSQIKVGLWVRNGLSVRTQMNIYKYSGIRECGFMKDLFLTQVLCSYLSPEEGMSTLLRRWGLLEWSEMRYELCKYGPQHTNEMVEEFLLFMINLLTEDFHLKKRFAVETLDMVIARELIHTLCFKPLNYSKMISLIPEHICAEKRFFIIFEKFTEEIPDKNHSSTQMQELKTYKLKDKYFSLVDPFYVYYSANRREDCVKVLKERIRKKIFKEKQKKVSISEIVLPPKHVDWSTSPYSALPKICCSRSFLQFIGACLQYCTHKSDNNDTSMSGKESIFSLLLHLLHIAVDQEQLTNFGSEYLYHTNIPRLLFSLLMDSRYCSFAPKIRAILHIFSHECGLNEEQVKHVIPEYVEDLVIPHSVNYTEEARKRKKLLAKKKRDRILAKIKHQQKMFEEKHSDEMAIDNGLETTKNNVDVNMNGDDESVEQEVDNSWNFPEERCILCQMLPESSDEPFGIFSHVSLGNEFRQVPYSDKDQYWFYKAFSDSPNLDEKSKYTDSELPNKSYLQAYLQDIESKSVIGPGFPNTDSCWNENYPIITSCCHGMHFSCYLNYIKSIKSKQISQITRTIPEDLQKHEFLCPLCKAVNNIFVPVIYGSSAESFTEQFGTPISISCLNSMENASLDTQMQIYTQHADDCVSVVKNELVNSVKQKVKLNHWFIEENNTTIDTESKAFIALEQAIGVMSTLSLPFDGISSAISSTIESAEISLRGIGYDEISNKNISRVVQTVQSQLSNQMITNLRVWCQFRDLVRSTETVTSTAPINSSSMNGKNEKQFLGYPYRLLGLISNICHDDDALYDGEDYFRLLVGAEPLRSLGLSFQRLAAICYKKHVKQCLLKIYTVLQHDGNSLNGDLLSCIGNVELTDHAKEVLRDALMAYLGTDGLTLSLDIGKVIYGMLVRLVTPFLRRVLIYSFIQFANISNDELSHRVQNCVSGLECDRICMTLGIPPLEEVVLSLQPVNFQNVSPENRVKLYDSRICYPGRIRLINLPIRLNDFFTKICGKLSSGNQPSEPAVCLFCGEVLDMQKTQYGDTYGSCHTHVIWDCIDSNGLGVFFVPRNNCVLLLSRKKGTFIEGPYVDIHGECDMDSKKGHDLHLCERKFDELSRIIWLEHNIQNHISRQMECQVDIGGWQTL</sequence>
<evidence type="ECO:0000256" key="3">
    <source>
        <dbReference type="ARBA" id="ARBA00022723"/>
    </source>
</evidence>
<proteinExistence type="inferred from homology"/>
<evidence type="ECO:0000256" key="2">
    <source>
        <dbReference type="ARBA" id="ARBA00022679"/>
    </source>
</evidence>
<dbReference type="Pfam" id="PF22960">
    <property type="entry name" value="WHD_UBR1"/>
    <property type="match status" value="1"/>
</dbReference>
<dbReference type="GO" id="GO:0005737">
    <property type="term" value="C:cytoplasm"/>
    <property type="evidence" value="ECO:0007669"/>
    <property type="project" value="TreeGrafter"/>
</dbReference>
<dbReference type="GO" id="GO:0008270">
    <property type="term" value="F:zinc ion binding"/>
    <property type="evidence" value="ECO:0007669"/>
    <property type="project" value="UniProtKB-UniRule"/>
</dbReference>
<keyword evidence="4 9" id="KW-0863">Zinc-finger</keyword>
<evidence type="ECO:0000256" key="5">
    <source>
        <dbReference type="ARBA" id="ARBA00022786"/>
    </source>
</evidence>
<feature type="domain" description="UBR-type" evidence="10">
    <location>
        <begin position="62"/>
        <end position="134"/>
    </location>
</feature>
<dbReference type="GO" id="GO:0061630">
    <property type="term" value="F:ubiquitin protein ligase activity"/>
    <property type="evidence" value="ECO:0007669"/>
    <property type="project" value="UniProtKB-UniRule"/>
</dbReference>
<dbReference type="GO" id="GO:0071596">
    <property type="term" value="P:ubiquitin-dependent protein catabolic process via the N-end rule pathway"/>
    <property type="evidence" value="ECO:0007669"/>
    <property type="project" value="UniProtKB-UniRule"/>
</dbReference>
<keyword evidence="3 9" id="KW-0479">Metal-binding</keyword>
<dbReference type="InterPro" id="IPR039164">
    <property type="entry name" value="UBR1-like"/>
</dbReference>
<dbReference type="SMART" id="SM00396">
    <property type="entry name" value="ZnF_UBR1"/>
    <property type="match status" value="1"/>
</dbReference>
<reference evidence="11 12" key="1">
    <citation type="submission" date="2019-07" db="EMBL/GenBank/DDBJ databases">
        <authorList>
            <person name="Friedrich A."/>
            <person name="Schacherer J."/>
        </authorList>
    </citation>
    <scope>NUCLEOTIDE SEQUENCE [LARGE SCALE GENOMIC DNA]</scope>
</reference>
<dbReference type="PANTHER" id="PTHR21497:SF24">
    <property type="entry name" value="E3 UBIQUITIN-PROTEIN LIGASE UBR1"/>
    <property type="match status" value="1"/>
</dbReference>
<dbReference type="GO" id="GO:0016567">
    <property type="term" value="P:protein ubiquitination"/>
    <property type="evidence" value="ECO:0007669"/>
    <property type="project" value="UniProtKB-UniRule"/>
</dbReference>
<accession>A0A7D9CZC0</accession>
<dbReference type="EC" id="2.3.2.27" evidence="9"/>
<dbReference type="UniPathway" id="UPA00143"/>
<comment type="similarity">
    <text evidence="7 9">Belongs to the E3 ubiquitin-protein ligase UBR1-like family.</text>
</comment>
<dbReference type="Pfam" id="PF18995">
    <property type="entry name" value="PRT6_C"/>
    <property type="match status" value="1"/>
</dbReference>
<dbReference type="Gene3D" id="2.10.110.30">
    <property type="match status" value="1"/>
</dbReference>
<organism evidence="11 12">
    <name type="scientific">Dekkera bruxellensis</name>
    <name type="common">Brettanomyces custersii</name>
    <dbReference type="NCBI Taxonomy" id="5007"/>
    <lineage>
        <taxon>Eukaryota</taxon>
        <taxon>Fungi</taxon>
        <taxon>Dikarya</taxon>
        <taxon>Ascomycota</taxon>
        <taxon>Saccharomycotina</taxon>
        <taxon>Pichiomycetes</taxon>
        <taxon>Pichiales</taxon>
        <taxon>Pichiaceae</taxon>
        <taxon>Brettanomyces</taxon>
    </lineage>
</organism>
<keyword evidence="12" id="KW-1185">Reference proteome</keyword>
<keyword evidence="6 9" id="KW-0862">Zinc</keyword>
<dbReference type="EMBL" id="CABFWN010000005">
    <property type="protein sequence ID" value="VUG19454.1"/>
    <property type="molecule type" value="Genomic_DNA"/>
</dbReference>
<protein>
    <recommendedName>
        <fullName evidence="9">E3 ubiquitin-protein ligase</fullName>
        <ecNumber evidence="9">2.3.2.27</ecNumber>
    </recommendedName>
</protein>
<name>A0A7D9CZC0_DEKBR</name>
<dbReference type="GO" id="GO:0000151">
    <property type="term" value="C:ubiquitin ligase complex"/>
    <property type="evidence" value="ECO:0007669"/>
    <property type="project" value="TreeGrafter"/>
</dbReference>
<evidence type="ECO:0000256" key="8">
    <source>
        <dbReference type="PROSITE-ProRule" id="PRU00508"/>
    </source>
</evidence>
<comment type="function">
    <text evidence="9">Ubiquitin ligase protein which is a component of the N-end rule pathway. Recognizes and binds to proteins bearing specific N-terminal residues that are destabilizing according to the N-end rule, leading to their ubiquitination and subsequent degradation.</text>
</comment>
<feature type="zinc finger region" description="UBR-type" evidence="8">
    <location>
        <begin position="62"/>
        <end position="134"/>
    </location>
</feature>
<dbReference type="InterPro" id="IPR003126">
    <property type="entry name" value="Znf_UBR"/>
</dbReference>
<gene>
    <name evidence="11" type="ORF">DEBR0S5_03158G</name>
</gene>
<dbReference type="Pfam" id="PF02207">
    <property type="entry name" value="zf-UBR"/>
    <property type="match status" value="1"/>
</dbReference>
<dbReference type="InterPro" id="IPR055194">
    <property type="entry name" value="UBR1-like_WH"/>
</dbReference>
<comment type="catalytic activity">
    <reaction evidence="1 9">
        <text>S-ubiquitinyl-[E2 ubiquitin-conjugating enzyme]-L-cysteine + [acceptor protein]-L-lysine = [E2 ubiquitin-conjugating enzyme]-L-cysteine + N(6)-ubiquitinyl-[acceptor protein]-L-lysine.</text>
        <dbReference type="EC" id="2.3.2.27"/>
    </reaction>
</comment>
<dbReference type="PANTHER" id="PTHR21497">
    <property type="entry name" value="UBIQUITIN LIGASE E3 ALPHA-RELATED"/>
    <property type="match status" value="1"/>
</dbReference>
<evidence type="ECO:0000259" key="10">
    <source>
        <dbReference type="PROSITE" id="PS51157"/>
    </source>
</evidence>
<evidence type="ECO:0000256" key="1">
    <source>
        <dbReference type="ARBA" id="ARBA00000900"/>
    </source>
</evidence>